<dbReference type="AlphaFoldDB" id="A0A7Y0DU89"/>
<sequence length="439" mass="49753">MIRIKLRPAKRLLQLVCALVLLLPILIFTETASLLTTVLIAGLLVLALLDYLPTRFKHKLSIEVNTNQNMSLGRWQPVKLSIKNASEQLLITDISLHLSKAIELSELYTSITLAENEQARLQWNICAHQRGEAQLAAVELRISSRLKLWQANWIIPQDLALKVYPDFSRVAQNQALNGVTNTPISGLKLTKKRGDGIEFHQLREYRQGDSIKQIDWQATSKRRKLISKEYQEEQNQHVVVMLDASKKMNIDTIAGTHFDHALNALLLLAHTVLKQGDWFSMQSFNHDIRWLPNVKGTQNVSRVMNHFYDLYPDQSISDYLVAANQLIAKRSKRSLVLLVTTFDDQSLEEVLPAIKLLQKHHLVAVINLSNHALTEVLAEPIDNYDDATTYCAALDLLNTHKANMARLKKEGVIAIDTQPQKLLPNVLNTYLNVKHSGVL</sequence>
<dbReference type="EMBL" id="JABBMT010000009">
    <property type="protein sequence ID" value="NMM40831.1"/>
    <property type="molecule type" value="Genomic_DNA"/>
</dbReference>
<evidence type="ECO:0000313" key="3">
    <source>
        <dbReference type="EMBL" id="NMM40831.1"/>
    </source>
</evidence>
<dbReference type="InterPro" id="IPR002881">
    <property type="entry name" value="DUF58"/>
</dbReference>
<dbReference type="Pfam" id="PF01882">
    <property type="entry name" value="DUF58"/>
    <property type="match status" value="1"/>
</dbReference>
<dbReference type="InterPro" id="IPR036465">
    <property type="entry name" value="vWFA_dom_sf"/>
</dbReference>
<keyword evidence="1" id="KW-1133">Transmembrane helix</keyword>
<protein>
    <submittedName>
        <fullName evidence="3">DUF58 domain-containing protein</fullName>
    </submittedName>
</protein>
<dbReference type="Proteomes" id="UP000570493">
    <property type="component" value="Unassembled WGS sequence"/>
</dbReference>
<accession>A0A7Y0DU89</accession>
<feature type="domain" description="DUF58" evidence="2">
    <location>
        <begin position="202"/>
        <end position="365"/>
    </location>
</feature>
<gene>
    <name evidence="3" type="ORF">HHO47_08335</name>
</gene>
<keyword evidence="4" id="KW-1185">Reference proteome</keyword>
<feature type="transmembrane region" description="Helical" evidence="1">
    <location>
        <begin position="12"/>
        <end position="28"/>
    </location>
</feature>
<evidence type="ECO:0000313" key="4">
    <source>
        <dbReference type="Proteomes" id="UP000570493"/>
    </source>
</evidence>
<dbReference type="Gene3D" id="3.40.50.410">
    <property type="entry name" value="von Willebrand factor, type A domain"/>
    <property type="match status" value="1"/>
</dbReference>
<name>A0A7Y0DU89_9GAMM</name>
<evidence type="ECO:0000259" key="2">
    <source>
        <dbReference type="Pfam" id="PF01882"/>
    </source>
</evidence>
<reference evidence="3" key="1">
    <citation type="submission" date="2020-04" db="EMBL/GenBank/DDBJ databases">
        <title>Genome Sequencing for Pseudoaltermonas arctica.</title>
        <authorList>
            <person name="Elkins N.S."/>
        </authorList>
    </citation>
    <scope>NUCLEOTIDE SEQUENCE [LARGE SCALE GENOMIC DNA]</scope>
    <source>
        <strain evidence="3">NEC-BIFX-2020_0012</strain>
    </source>
</reference>
<proteinExistence type="predicted"/>
<keyword evidence="1" id="KW-0812">Transmembrane</keyword>
<dbReference type="PANTHER" id="PTHR33608">
    <property type="entry name" value="BLL2464 PROTEIN"/>
    <property type="match status" value="1"/>
</dbReference>
<evidence type="ECO:0000256" key="1">
    <source>
        <dbReference type="SAM" id="Phobius"/>
    </source>
</evidence>
<keyword evidence="1" id="KW-0472">Membrane</keyword>
<comment type="caution">
    <text evidence="3">The sequence shown here is derived from an EMBL/GenBank/DDBJ whole genome shotgun (WGS) entry which is preliminary data.</text>
</comment>
<dbReference type="SUPFAM" id="SSF53300">
    <property type="entry name" value="vWA-like"/>
    <property type="match status" value="1"/>
</dbReference>
<dbReference type="RefSeq" id="WP_169019877.1">
    <property type="nucleotide sequence ID" value="NZ_JABBMT010000009.1"/>
</dbReference>
<organism evidence="3 4">
    <name type="scientific">Pseudoalteromonas arctica</name>
    <dbReference type="NCBI Taxonomy" id="394751"/>
    <lineage>
        <taxon>Bacteria</taxon>
        <taxon>Pseudomonadati</taxon>
        <taxon>Pseudomonadota</taxon>
        <taxon>Gammaproteobacteria</taxon>
        <taxon>Alteromonadales</taxon>
        <taxon>Pseudoalteromonadaceae</taxon>
        <taxon>Pseudoalteromonas</taxon>
    </lineage>
</organism>
<dbReference type="PANTHER" id="PTHR33608:SF3">
    <property type="entry name" value="SLR2013 PROTEIN"/>
    <property type="match status" value="1"/>
</dbReference>